<dbReference type="AlphaFoldDB" id="D5EE77"/>
<dbReference type="Gene3D" id="1.10.8.10">
    <property type="entry name" value="DNA helicase RuvA subunit, C-terminal domain"/>
    <property type="match status" value="1"/>
</dbReference>
<dbReference type="Pfam" id="PF17827">
    <property type="entry name" value="PrmC_N"/>
    <property type="match status" value="1"/>
</dbReference>
<keyword evidence="4" id="KW-0949">S-adenosyl-L-methionine</keyword>
<proteinExistence type="predicted"/>
<keyword evidence="2 8" id="KW-0489">Methyltransferase</keyword>
<dbReference type="HOGENOM" id="CLU_018398_3_1_0"/>
<keyword evidence="9" id="KW-1185">Reference proteome</keyword>
<dbReference type="GO" id="GO:0003676">
    <property type="term" value="F:nucleic acid binding"/>
    <property type="evidence" value="ECO:0007669"/>
    <property type="project" value="InterPro"/>
</dbReference>
<dbReference type="InterPro" id="IPR050320">
    <property type="entry name" value="N5-glutamine_MTase"/>
</dbReference>
<gene>
    <name evidence="8" type="ordered locus">Amico_0726</name>
</gene>
<name>D5EE77_AMICL</name>
<evidence type="ECO:0000256" key="5">
    <source>
        <dbReference type="ARBA" id="ARBA00048391"/>
    </source>
</evidence>
<accession>D5EE77</accession>
<dbReference type="KEGG" id="aco:Amico_0726"/>
<dbReference type="InterPro" id="IPR004556">
    <property type="entry name" value="HemK-like"/>
</dbReference>
<reference evidence="8 9" key="1">
    <citation type="journal article" date="2010" name="Stand. Genomic Sci.">
        <title>Complete genome sequence of Aminobacterium colombiense type strain (ALA-1).</title>
        <authorList>
            <person name="Chertkov O."/>
            <person name="Sikorski J."/>
            <person name="Brambilla E."/>
            <person name="Lapidus A."/>
            <person name="Copeland A."/>
            <person name="Glavina Del Rio T."/>
            <person name="Nolan M."/>
            <person name="Lucas S."/>
            <person name="Tice H."/>
            <person name="Cheng J.F."/>
            <person name="Han C."/>
            <person name="Detter J.C."/>
            <person name="Bruce D."/>
            <person name="Tapia R."/>
            <person name="Goodwin L."/>
            <person name="Pitluck S."/>
            <person name="Liolios K."/>
            <person name="Ivanova N."/>
            <person name="Mavromatis K."/>
            <person name="Ovchinnikova G."/>
            <person name="Pati A."/>
            <person name="Chen A."/>
            <person name="Palaniappan K."/>
            <person name="Land M."/>
            <person name="Hauser L."/>
            <person name="Chang Y.J."/>
            <person name="Jeffries C.D."/>
            <person name="Spring S."/>
            <person name="Rohde M."/>
            <person name="Goker M."/>
            <person name="Bristow J."/>
            <person name="Eisen J.A."/>
            <person name="Markowitz V."/>
            <person name="Hugenholtz P."/>
            <person name="Kyrpides N.C."/>
            <person name="Klenk H.P."/>
        </authorList>
    </citation>
    <scope>NUCLEOTIDE SEQUENCE [LARGE SCALE GENOMIC DNA]</scope>
    <source>
        <strain evidence="9">DSM 12261 / ALA-1</strain>
    </source>
</reference>
<comment type="catalytic activity">
    <reaction evidence="5">
        <text>L-glutaminyl-[peptide chain release factor] + S-adenosyl-L-methionine = N(5)-methyl-L-glutaminyl-[peptide chain release factor] + S-adenosyl-L-homocysteine + H(+)</text>
        <dbReference type="Rhea" id="RHEA:42896"/>
        <dbReference type="Rhea" id="RHEA-COMP:10271"/>
        <dbReference type="Rhea" id="RHEA-COMP:10272"/>
        <dbReference type="ChEBI" id="CHEBI:15378"/>
        <dbReference type="ChEBI" id="CHEBI:30011"/>
        <dbReference type="ChEBI" id="CHEBI:57856"/>
        <dbReference type="ChEBI" id="CHEBI:59789"/>
        <dbReference type="ChEBI" id="CHEBI:61891"/>
        <dbReference type="EC" id="2.1.1.297"/>
    </reaction>
</comment>
<dbReference type="InterPro" id="IPR007848">
    <property type="entry name" value="Small_mtfrase_dom"/>
</dbReference>
<evidence type="ECO:0000256" key="3">
    <source>
        <dbReference type="ARBA" id="ARBA00022679"/>
    </source>
</evidence>
<dbReference type="Gene3D" id="3.40.50.150">
    <property type="entry name" value="Vaccinia Virus protein VP39"/>
    <property type="match status" value="1"/>
</dbReference>
<evidence type="ECO:0000259" key="6">
    <source>
        <dbReference type="Pfam" id="PF05175"/>
    </source>
</evidence>
<dbReference type="InterPro" id="IPR029063">
    <property type="entry name" value="SAM-dependent_MTases_sf"/>
</dbReference>
<dbReference type="NCBIfam" id="TIGR00536">
    <property type="entry name" value="hemK_fam"/>
    <property type="match status" value="1"/>
</dbReference>
<dbReference type="GO" id="GO:0102559">
    <property type="term" value="F:peptide chain release factor N(5)-glutamine methyltransferase activity"/>
    <property type="evidence" value="ECO:0007669"/>
    <property type="project" value="UniProtKB-EC"/>
</dbReference>
<sequence length="286" mass="32312">MGTNRETLYQAKKRTVQALARAGIERAESETEWFLCSLKEISRSRFLLIASEVYLTEEEVISLNQMVQRRISGEPLQYIIGYESFWGRDFLVGPGCLIPRPETELVVEEALRYFVKGSFLDWGTGSGCIAATILAERPLSRGVAIEVSPQAIEWAWKNLRRYNLLHRCLLWHSREMSDIPVPSQSLDLIISNPPYIPTAAIGRLMKEVAGYEPYVALDGGEDGLLYYKELLHVAPIWLKPGGMLVVELGDSTQGEVLANYNALGLRLMKLAKDFQGIYRIAVWCRV</sequence>
<evidence type="ECO:0000256" key="4">
    <source>
        <dbReference type="ARBA" id="ARBA00022691"/>
    </source>
</evidence>
<organism evidence="8 9">
    <name type="scientific">Aminobacterium colombiense (strain DSM 12261 / ALA-1)</name>
    <dbReference type="NCBI Taxonomy" id="572547"/>
    <lineage>
        <taxon>Bacteria</taxon>
        <taxon>Thermotogati</taxon>
        <taxon>Synergistota</taxon>
        <taxon>Synergistia</taxon>
        <taxon>Synergistales</taxon>
        <taxon>Aminobacteriaceae</taxon>
        <taxon>Aminobacterium</taxon>
    </lineage>
</organism>
<dbReference type="eggNOG" id="COG2890">
    <property type="taxonomic scope" value="Bacteria"/>
</dbReference>
<feature type="domain" description="Release factor glutamine methyltransferase N-terminal" evidence="7">
    <location>
        <begin position="11"/>
        <end position="81"/>
    </location>
</feature>
<dbReference type="Proteomes" id="UP000002366">
    <property type="component" value="Chromosome"/>
</dbReference>
<dbReference type="STRING" id="572547.Amico_0726"/>
<dbReference type="SUPFAM" id="SSF53335">
    <property type="entry name" value="S-adenosyl-L-methionine-dependent methyltransferases"/>
    <property type="match status" value="1"/>
</dbReference>
<dbReference type="PANTHER" id="PTHR18895:SF74">
    <property type="entry name" value="MTRF1L RELEASE FACTOR GLUTAMINE METHYLTRANSFERASE"/>
    <property type="match status" value="1"/>
</dbReference>
<dbReference type="PANTHER" id="PTHR18895">
    <property type="entry name" value="HEMK METHYLTRANSFERASE"/>
    <property type="match status" value="1"/>
</dbReference>
<dbReference type="EC" id="2.1.1.297" evidence="1"/>
<evidence type="ECO:0000313" key="9">
    <source>
        <dbReference type="Proteomes" id="UP000002366"/>
    </source>
</evidence>
<evidence type="ECO:0000256" key="2">
    <source>
        <dbReference type="ARBA" id="ARBA00022603"/>
    </source>
</evidence>
<dbReference type="InterPro" id="IPR019874">
    <property type="entry name" value="RF_methyltr_PrmC"/>
</dbReference>
<dbReference type="CDD" id="cd02440">
    <property type="entry name" value="AdoMet_MTases"/>
    <property type="match status" value="1"/>
</dbReference>
<dbReference type="PROSITE" id="PS00092">
    <property type="entry name" value="N6_MTASE"/>
    <property type="match status" value="1"/>
</dbReference>
<protein>
    <recommendedName>
        <fullName evidence="1">peptide chain release factor N(5)-glutamine methyltransferase</fullName>
        <ecNumber evidence="1">2.1.1.297</ecNumber>
    </recommendedName>
</protein>
<evidence type="ECO:0000259" key="7">
    <source>
        <dbReference type="Pfam" id="PF17827"/>
    </source>
</evidence>
<keyword evidence="3 8" id="KW-0808">Transferase</keyword>
<dbReference type="InterPro" id="IPR040758">
    <property type="entry name" value="PrmC_N"/>
</dbReference>
<dbReference type="NCBIfam" id="TIGR03534">
    <property type="entry name" value="RF_mod_PrmC"/>
    <property type="match status" value="1"/>
</dbReference>
<dbReference type="GO" id="GO:0032259">
    <property type="term" value="P:methylation"/>
    <property type="evidence" value="ECO:0007669"/>
    <property type="project" value="UniProtKB-KW"/>
</dbReference>
<dbReference type="Pfam" id="PF05175">
    <property type="entry name" value="MTS"/>
    <property type="match status" value="1"/>
</dbReference>
<dbReference type="InterPro" id="IPR002052">
    <property type="entry name" value="DNA_methylase_N6_adenine_CS"/>
</dbReference>
<evidence type="ECO:0000313" key="8">
    <source>
        <dbReference type="EMBL" id="ADE56859.1"/>
    </source>
</evidence>
<dbReference type="RefSeq" id="WP_013048125.1">
    <property type="nucleotide sequence ID" value="NC_014011.1"/>
</dbReference>
<feature type="domain" description="Methyltransferase small" evidence="6">
    <location>
        <begin position="112"/>
        <end position="196"/>
    </location>
</feature>
<dbReference type="EMBL" id="CP001997">
    <property type="protein sequence ID" value="ADE56859.1"/>
    <property type="molecule type" value="Genomic_DNA"/>
</dbReference>
<evidence type="ECO:0000256" key="1">
    <source>
        <dbReference type="ARBA" id="ARBA00012771"/>
    </source>
</evidence>